<dbReference type="PRINTS" id="PR00598">
    <property type="entry name" value="HTHMARR"/>
</dbReference>
<name>A0A0K1EID2_CHOCO</name>
<evidence type="ECO:0000256" key="2">
    <source>
        <dbReference type="ARBA" id="ARBA00023125"/>
    </source>
</evidence>
<dbReference type="PANTHER" id="PTHR33164:SF64">
    <property type="entry name" value="TRANSCRIPTIONAL REGULATOR SLYA"/>
    <property type="match status" value="1"/>
</dbReference>
<organism evidence="5 6">
    <name type="scientific">Chondromyces crocatus</name>
    <dbReference type="NCBI Taxonomy" id="52"/>
    <lineage>
        <taxon>Bacteria</taxon>
        <taxon>Pseudomonadati</taxon>
        <taxon>Myxococcota</taxon>
        <taxon>Polyangia</taxon>
        <taxon>Polyangiales</taxon>
        <taxon>Polyangiaceae</taxon>
        <taxon>Chondromyces</taxon>
    </lineage>
</organism>
<evidence type="ECO:0000256" key="3">
    <source>
        <dbReference type="ARBA" id="ARBA00023163"/>
    </source>
</evidence>
<dbReference type="PANTHER" id="PTHR33164">
    <property type="entry name" value="TRANSCRIPTIONAL REGULATOR, MARR FAMILY"/>
    <property type="match status" value="1"/>
</dbReference>
<dbReference type="Proteomes" id="UP000067626">
    <property type="component" value="Chromosome"/>
</dbReference>
<dbReference type="AlphaFoldDB" id="A0A0K1EID2"/>
<dbReference type="SMART" id="SM00347">
    <property type="entry name" value="HTH_MARR"/>
    <property type="match status" value="1"/>
</dbReference>
<keyword evidence="1" id="KW-0805">Transcription regulation</keyword>
<evidence type="ECO:0000259" key="4">
    <source>
        <dbReference type="PROSITE" id="PS50995"/>
    </source>
</evidence>
<dbReference type="PROSITE" id="PS50995">
    <property type="entry name" value="HTH_MARR_2"/>
    <property type="match status" value="1"/>
</dbReference>
<accession>A0A0K1EID2</accession>
<dbReference type="InterPro" id="IPR039422">
    <property type="entry name" value="MarR/SlyA-like"/>
</dbReference>
<dbReference type="CDD" id="cd00090">
    <property type="entry name" value="HTH_ARSR"/>
    <property type="match status" value="1"/>
</dbReference>
<dbReference type="KEGG" id="ccro:CMC5_046070"/>
<keyword evidence="6" id="KW-1185">Reference proteome</keyword>
<dbReference type="Gene3D" id="1.10.10.10">
    <property type="entry name" value="Winged helix-like DNA-binding domain superfamily/Winged helix DNA-binding domain"/>
    <property type="match status" value="1"/>
</dbReference>
<proteinExistence type="predicted"/>
<dbReference type="GO" id="GO:0006950">
    <property type="term" value="P:response to stress"/>
    <property type="evidence" value="ECO:0007669"/>
    <property type="project" value="TreeGrafter"/>
</dbReference>
<dbReference type="InterPro" id="IPR000835">
    <property type="entry name" value="HTH_MarR-typ"/>
</dbReference>
<gene>
    <name evidence="5" type="primary">marR</name>
    <name evidence="5" type="ORF">CMC5_046070</name>
</gene>
<keyword evidence="2" id="KW-0238">DNA-binding</keyword>
<dbReference type="InterPro" id="IPR036390">
    <property type="entry name" value="WH_DNA-bd_sf"/>
</dbReference>
<sequence>MRPSIATPSSKDNPRLGDVLDFMRLLWAVDHGLQSMSKRMEAKIGVTGPQRLVIRIVGRYPGISAGELAEILELHPSTLTGVLRRLQERGIVERRADPKDGRRALFELTPRGKELDAMRVGTVESIVRSTIKTLPRRKIESAQEVLTTLAESLRPEDEE</sequence>
<dbReference type="STRING" id="52.CMC5_046070"/>
<dbReference type="Pfam" id="PF12802">
    <property type="entry name" value="MarR_2"/>
    <property type="match status" value="1"/>
</dbReference>
<evidence type="ECO:0000313" key="5">
    <source>
        <dbReference type="EMBL" id="AKT40452.1"/>
    </source>
</evidence>
<evidence type="ECO:0000256" key="1">
    <source>
        <dbReference type="ARBA" id="ARBA00023015"/>
    </source>
</evidence>
<keyword evidence="3" id="KW-0804">Transcription</keyword>
<dbReference type="RefSeq" id="WP_050432383.1">
    <property type="nucleotide sequence ID" value="NZ_CP012159.1"/>
</dbReference>
<dbReference type="InterPro" id="IPR011991">
    <property type="entry name" value="ArsR-like_HTH"/>
</dbReference>
<evidence type="ECO:0000313" key="6">
    <source>
        <dbReference type="Proteomes" id="UP000067626"/>
    </source>
</evidence>
<protein>
    <submittedName>
        <fullName evidence="5">MarR family transcriptional regulator</fullName>
    </submittedName>
</protein>
<dbReference type="GO" id="GO:0003700">
    <property type="term" value="F:DNA-binding transcription factor activity"/>
    <property type="evidence" value="ECO:0007669"/>
    <property type="project" value="InterPro"/>
</dbReference>
<dbReference type="InterPro" id="IPR036388">
    <property type="entry name" value="WH-like_DNA-bd_sf"/>
</dbReference>
<reference evidence="5 6" key="1">
    <citation type="submission" date="2015-07" db="EMBL/GenBank/DDBJ databases">
        <title>Genome analysis of myxobacterium Chondromyces crocatus Cm c5 reveals a high potential for natural compound synthesis and the genetic basis for the loss of fruiting body formation.</title>
        <authorList>
            <person name="Zaburannyi N."/>
            <person name="Bunk B."/>
            <person name="Maier J."/>
            <person name="Overmann J."/>
            <person name="Mueller R."/>
        </authorList>
    </citation>
    <scope>NUCLEOTIDE SEQUENCE [LARGE SCALE GENOMIC DNA]</scope>
    <source>
        <strain evidence="5 6">Cm c5</strain>
    </source>
</reference>
<dbReference type="EMBL" id="CP012159">
    <property type="protein sequence ID" value="AKT40452.1"/>
    <property type="molecule type" value="Genomic_DNA"/>
</dbReference>
<feature type="domain" description="HTH marR-type" evidence="4">
    <location>
        <begin position="19"/>
        <end position="151"/>
    </location>
</feature>
<dbReference type="GO" id="GO:0003677">
    <property type="term" value="F:DNA binding"/>
    <property type="evidence" value="ECO:0007669"/>
    <property type="project" value="UniProtKB-KW"/>
</dbReference>
<dbReference type="PATRIC" id="fig|52.7.peg.5081"/>
<dbReference type="SUPFAM" id="SSF46785">
    <property type="entry name" value="Winged helix' DNA-binding domain"/>
    <property type="match status" value="1"/>
</dbReference>